<protein>
    <submittedName>
        <fullName evidence="1">Uncharacterized protein</fullName>
    </submittedName>
</protein>
<organism evidence="1 2">
    <name type="scientific">Aromia moschata</name>
    <dbReference type="NCBI Taxonomy" id="1265417"/>
    <lineage>
        <taxon>Eukaryota</taxon>
        <taxon>Metazoa</taxon>
        <taxon>Ecdysozoa</taxon>
        <taxon>Arthropoda</taxon>
        <taxon>Hexapoda</taxon>
        <taxon>Insecta</taxon>
        <taxon>Pterygota</taxon>
        <taxon>Neoptera</taxon>
        <taxon>Endopterygota</taxon>
        <taxon>Coleoptera</taxon>
        <taxon>Polyphaga</taxon>
        <taxon>Cucujiformia</taxon>
        <taxon>Chrysomeloidea</taxon>
        <taxon>Cerambycidae</taxon>
        <taxon>Cerambycinae</taxon>
        <taxon>Callichromatini</taxon>
        <taxon>Aromia</taxon>
    </lineage>
</organism>
<comment type="caution">
    <text evidence="1">The sequence shown here is derived from an EMBL/GenBank/DDBJ whole genome shotgun (WGS) entry which is preliminary data.</text>
</comment>
<dbReference type="AlphaFoldDB" id="A0AAV8XNW9"/>
<evidence type="ECO:0000313" key="1">
    <source>
        <dbReference type="EMBL" id="KAJ8940112.1"/>
    </source>
</evidence>
<keyword evidence="2" id="KW-1185">Reference proteome</keyword>
<name>A0AAV8XNW9_9CUCU</name>
<reference evidence="1" key="1">
    <citation type="journal article" date="2023" name="Insect Mol. Biol.">
        <title>Genome sequencing provides insights into the evolution of gene families encoding plant cell wall-degrading enzymes in longhorned beetles.</title>
        <authorList>
            <person name="Shin N.R."/>
            <person name="Okamura Y."/>
            <person name="Kirsch R."/>
            <person name="Pauchet Y."/>
        </authorList>
    </citation>
    <scope>NUCLEOTIDE SEQUENCE</scope>
    <source>
        <strain evidence="1">AMC_N1</strain>
    </source>
</reference>
<gene>
    <name evidence="1" type="ORF">NQ318_016028</name>
</gene>
<accession>A0AAV8XNW9</accession>
<dbReference type="Proteomes" id="UP001162162">
    <property type="component" value="Unassembled WGS sequence"/>
</dbReference>
<proteinExistence type="predicted"/>
<sequence>MNMRRPADIYIVQGKLIKSLQSLIGETVSFPPKSNHSTQKTIIVDKGGILIRVSENSGGSTRSLSATTGLS</sequence>
<evidence type="ECO:0000313" key="2">
    <source>
        <dbReference type="Proteomes" id="UP001162162"/>
    </source>
</evidence>
<dbReference type="EMBL" id="JAPWTK010000452">
    <property type="protein sequence ID" value="KAJ8940112.1"/>
    <property type="molecule type" value="Genomic_DNA"/>
</dbReference>